<dbReference type="InterPro" id="IPR005119">
    <property type="entry name" value="LysR_subst-bd"/>
</dbReference>
<keyword evidence="3" id="KW-0238">DNA-binding</keyword>
<evidence type="ECO:0000256" key="2">
    <source>
        <dbReference type="ARBA" id="ARBA00023015"/>
    </source>
</evidence>
<evidence type="ECO:0000313" key="8">
    <source>
        <dbReference type="Proteomes" id="UP000025061"/>
    </source>
</evidence>
<keyword evidence="5" id="KW-0804">Transcription</keyword>
<dbReference type="EMBL" id="ARYI01000023">
    <property type="protein sequence ID" value="KCZ86600.1"/>
    <property type="molecule type" value="Genomic_DNA"/>
</dbReference>
<proteinExistence type="inferred from homology"/>
<organism evidence="7 8">
    <name type="scientific">Hyphomonas hirschiana VP5</name>
    <dbReference type="NCBI Taxonomy" id="1280951"/>
    <lineage>
        <taxon>Bacteria</taxon>
        <taxon>Pseudomonadati</taxon>
        <taxon>Pseudomonadota</taxon>
        <taxon>Alphaproteobacteria</taxon>
        <taxon>Hyphomonadales</taxon>
        <taxon>Hyphomonadaceae</taxon>
        <taxon>Hyphomonas</taxon>
    </lineage>
</organism>
<dbReference type="Proteomes" id="UP000025061">
    <property type="component" value="Unassembled WGS sequence"/>
</dbReference>
<dbReference type="SUPFAM" id="SSF53850">
    <property type="entry name" value="Periplasmic binding protein-like II"/>
    <property type="match status" value="1"/>
</dbReference>
<accession>A0A059F7N5</accession>
<dbReference type="PATRIC" id="fig|1280951.3.peg.3427"/>
<dbReference type="InterPro" id="IPR000847">
    <property type="entry name" value="LysR_HTH_N"/>
</dbReference>
<dbReference type="RefSeq" id="WP_011647210.1">
    <property type="nucleotide sequence ID" value="NZ_ARYI01000023.1"/>
</dbReference>
<dbReference type="AlphaFoldDB" id="A0A059F7N5"/>
<comment type="caution">
    <text evidence="7">The sequence shown here is derived from an EMBL/GenBank/DDBJ whole genome shotgun (WGS) entry which is preliminary data.</text>
</comment>
<evidence type="ECO:0000256" key="4">
    <source>
        <dbReference type="ARBA" id="ARBA00023159"/>
    </source>
</evidence>
<comment type="similarity">
    <text evidence="1">Belongs to the LysR transcriptional regulatory family.</text>
</comment>
<dbReference type="PRINTS" id="PR00039">
    <property type="entry name" value="HTHLYSR"/>
</dbReference>
<dbReference type="Pfam" id="PF03466">
    <property type="entry name" value="LysR_substrate"/>
    <property type="match status" value="1"/>
</dbReference>
<dbReference type="Gene3D" id="1.10.10.10">
    <property type="entry name" value="Winged helix-like DNA-binding domain superfamily/Winged helix DNA-binding domain"/>
    <property type="match status" value="1"/>
</dbReference>
<dbReference type="OrthoDB" id="9815174at2"/>
<keyword evidence="4" id="KW-0010">Activator</keyword>
<dbReference type="FunFam" id="1.10.10.10:FF:000001">
    <property type="entry name" value="LysR family transcriptional regulator"/>
    <property type="match status" value="1"/>
</dbReference>
<dbReference type="GO" id="GO:0003700">
    <property type="term" value="F:DNA-binding transcription factor activity"/>
    <property type="evidence" value="ECO:0007669"/>
    <property type="project" value="InterPro"/>
</dbReference>
<reference evidence="7 8" key="1">
    <citation type="submission" date="2013-04" db="EMBL/GenBank/DDBJ databases">
        <title>Hyphomonas hirschiana VP5 Genome Sequencing.</title>
        <authorList>
            <person name="Lai Q."/>
            <person name="Shao Z."/>
        </authorList>
    </citation>
    <scope>NUCLEOTIDE SEQUENCE [LARGE SCALE GENOMIC DNA]</scope>
    <source>
        <strain evidence="7 8">VP5</strain>
    </source>
</reference>
<protein>
    <submittedName>
        <fullName evidence="7">LysR family transcriptional regulator</fullName>
    </submittedName>
</protein>
<dbReference type="InterPro" id="IPR036388">
    <property type="entry name" value="WH-like_DNA-bd_sf"/>
</dbReference>
<evidence type="ECO:0000313" key="7">
    <source>
        <dbReference type="EMBL" id="KCZ86600.1"/>
    </source>
</evidence>
<evidence type="ECO:0000256" key="1">
    <source>
        <dbReference type="ARBA" id="ARBA00009437"/>
    </source>
</evidence>
<dbReference type="Pfam" id="PF00126">
    <property type="entry name" value="HTH_1"/>
    <property type="match status" value="1"/>
</dbReference>
<gene>
    <name evidence="7" type="ORF">HHI_17011</name>
</gene>
<dbReference type="Gene3D" id="3.40.190.290">
    <property type="match status" value="1"/>
</dbReference>
<dbReference type="GO" id="GO:0003677">
    <property type="term" value="F:DNA binding"/>
    <property type="evidence" value="ECO:0007669"/>
    <property type="project" value="UniProtKB-KW"/>
</dbReference>
<evidence type="ECO:0000256" key="5">
    <source>
        <dbReference type="ARBA" id="ARBA00023163"/>
    </source>
</evidence>
<dbReference type="SUPFAM" id="SSF46785">
    <property type="entry name" value="Winged helix' DNA-binding domain"/>
    <property type="match status" value="1"/>
</dbReference>
<sequence>MKLRQLAAFIRVCQIGSITRAAAELNIAQPALGLQIRNLESDFGAELIARGPRGVRPTPAGELVLAWAQDVLQSRDSILHKVRELAASAPPSLKLGLTPSVAGLISDSLVDWANTEGRSVSLSLIKAFSNNISQLVEMQQLDLGLTCSARPREALDSQPILLERLYFMGASDGTTGPISLEDALDRPIALPKGRDSVRRAVDEGVLRQGLVLKNTMEINSLETAKDLAVAGIAGCILPLGSAPDAASLGLRLRPIISPALTRTIYLVRRYDHIPTDAEQRLINTMTATLLGLIGEAGISPYERPTETVSEKG</sequence>
<dbReference type="PROSITE" id="PS50931">
    <property type="entry name" value="HTH_LYSR"/>
    <property type="match status" value="1"/>
</dbReference>
<dbReference type="PANTHER" id="PTHR30293:SF0">
    <property type="entry name" value="NITROGEN ASSIMILATION REGULATORY PROTEIN NAC"/>
    <property type="match status" value="1"/>
</dbReference>
<evidence type="ECO:0000256" key="3">
    <source>
        <dbReference type="ARBA" id="ARBA00023125"/>
    </source>
</evidence>
<dbReference type="InterPro" id="IPR036390">
    <property type="entry name" value="WH_DNA-bd_sf"/>
</dbReference>
<evidence type="ECO:0000259" key="6">
    <source>
        <dbReference type="PROSITE" id="PS50931"/>
    </source>
</evidence>
<keyword evidence="8" id="KW-1185">Reference proteome</keyword>
<name>A0A059F7N5_9PROT</name>
<keyword evidence="2" id="KW-0805">Transcription regulation</keyword>
<feature type="domain" description="HTH lysR-type" evidence="6">
    <location>
        <begin position="1"/>
        <end position="58"/>
    </location>
</feature>
<dbReference type="PANTHER" id="PTHR30293">
    <property type="entry name" value="TRANSCRIPTIONAL REGULATORY PROTEIN NAC-RELATED"/>
    <property type="match status" value="1"/>
</dbReference>
<dbReference type="GO" id="GO:2000142">
    <property type="term" value="P:regulation of DNA-templated transcription initiation"/>
    <property type="evidence" value="ECO:0007669"/>
    <property type="project" value="TreeGrafter"/>
</dbReference>